<dbReference type="InterPro" id="IPR038726">
    <property type="entry name" value="PDDEXK_AddAB-type"/>
</dbReference>
<gene>
    <name evidence="2" type="ORF">MM171A00291_0037</name>
    <name evidence="3" type="ORF">MM171B00223_0019</name>
</gene>
<dbReference type="EMBL" id="MT143887">
    <property type="protein sequence ID" value="QJB04642.1"/>
    <property type="molecule type" value="Genomic_DNA"/>
</dbReference>
<evidence type="ECO:0000313" key="2">
    <source>
        <dbReference type="EMBL" id="QJB00729.1"/>
    </source>
</evidence>
<dbReference type="Gene3D" id="3.90.320.10">
    <property type="match status" value="1"/>
</dbReference>
<dbReference type="InterPro" id="IPR011335">
    <property type="entry name" value="Restrct_endonuc-II-like"/>
</dbReference>
<dbReference type="AlphaFoldDB" id="A0A6M3M792"/>
<name>A0A6M3M792_9ZZZZ</name>
<proteinExistence type="predicted"/>
<dbReference type="EMBL" id="MT143699">
    <property type="protein sequence ID" value="QJB00729.1"/>
    <property type="molecule type" value="Genomic_DNA"/>
</dbReference>
<evidence type="ECO:0000259" key="1">
    <source>
        <dbReference type="Pfam" id="PF12705"/>
    </source>
</evidence>
<accession>A0A6M3M792</accession>
<reference evidence="2" key="1">
    <citation type="submission" date="2020-03" db="EMBL/GenBank/DDBJ databases">
        <title>The deep terrestrial virosphere.</title>
        <authorList>
            <person name="Holmfeldt K."/>
            <person name="Nilsson E."/>
            <person name="Simone D."/>
            <person name="Lopez-Fernandez M."/>
            <person name="Wu X."/>
            <person name="de Brujin I."/>
            <person name="Lundin D."/>
            <person name="Andersson A."/>
            <person name="Bertilsson S."/>
            <person name="Dopson M."/>
        </authorList>
    </citation>
    <scope>NUCLEOTIDE SEQUENCE</scope>
    <source>
        <strain evidence="2">MM171A00291</strain>
        <strain evidence="3">MM171B00223</strain>
    </source>
</reference>
<dbReference type="Pfam" id="PF12705">
    <property type="entry name" value="PDDEXK_1"/>
    <property type="match status" value="1"/>
</dbReference>
<sequence length="267" mass="30820">MNKITDLIDYNDTCHEYSNRATGKLLAGVSTVCGILDKPYLKAWAVKMAAEYALKNYEVGMNKTDFEKMITEAKKQHTVRLKEAGQTGTDMHAVLEEHVLARMSGNTDSLKIENEMQLYAYNQFLNWERDNNVKWRGCEMLIGDIDNEFAGRLDAVAEVDGTLTMIDFKTSNQISEEYHLQTAGYVAGLRWMAKQGMIKKVPAARLIIRLPKTLTKEVYDRKTKKYHTEPNELEIYPVKTDLEFDIETFLACRKVFKWRNQNLLKKD</sequence>
<protein>
    <submittedName>
        <fullName evidence="2">Putative PD-(D/E)XK nuclease superfamily protein</fullName>
    </submittedName>
</protein>
<dbReference type="InterPro" id="IPR011604">
    <property type="entry name" value="PDDEXK-like_dom_sf"/>
</dbReference>
<feature type="domain" description="PD-(D/E)XK endonuclease-like" evidence="1">
    <location>
        <begin position="115"/>
        <end position="221"/>
    </location>
</feature>
<organism evidence="2">
    <name type="scientific">viral metagenome</name>
    <dbReference type="NCBI Taxonomy" id="1070528"/>
    <lineage>
        <taxon>unclassified sequences</taxon>
        <taxon>metagenomes</taxon>
        <taxon>organismal metagenomes</taxon>
    </lineage>
</organism>
<dbReference type="SUPFAM" id="SSF52980">
    <property type="entry name" value="Restriction endonuclease-like"/>
    <property type="match status" value="1"/>
</dbReference>
<evidence type="ECO:0000313" key="3">
    <source>
        <dbReference type="EMBL" id="QJB04642.1"/>
    </source>
</evidence>